<evidence type="ECO:0000256" key="1">
    <source>
        <dbReference type="SAM" id="Phobius"/>
    </source>
</evidence>
<proteinExistence type="predicted"/>
<evidence type="ECO:0000313" key="2">
    <source>
        <dbReference type="EMBL" id="NVO30786.1"/>
    </source>
</evidence>
<name>A0A7Y7PMY8_9BACT</name>
<organism evidence="2 3">
    <name type="scientific">Hymenobacter lapidiphilus</name>
    <dbReference type="NCBI Taxonomy" id="2608003"/>
    <lineage>
        <taxon>Bacteria</taxon>
        <taxon>Pseudomonadati</taxon>
        <taxon>Bacteroidota</taxon>
        <taxon>Cytophagia</taxon>
        <taxon>Cytophagales</taxon>
        <taxon>Hymenobacteraceae</taxon>
        <taxon>Hymenobacter</taxon>
    </lineage>
</organism>
<dbReference type="EMBL" id="JABKAU010000008">
    <property type="protein sequence ID" value="NVO30786.1"/>
    <property type="molecule type" value="Genomic_DNA"/>
</dbReference>
<evidence type="ECO:0000313" key="3">
    <source>
        <dbReference type="Proteomes" id="UP000565521"/>
    </source>
</evidence>
<dbReference type="Proteomes" id="UP000565521">
    <property type="component" value="Unassembled WGS sequence"/>
</dbReference>
<keyword evidence="1" id="KW-0812">Transmembrane</keyword>
<dbReference type="AlphaFoldDB" id="A0A7Y7PMY8"/>
<comment type="caution">
    <text evidence="2">The sequence shown here is derived from an EMBL/GenBank/DDBJ whole genome shotgun (WGS) entry which is preliminary data.</text>
</comment>
<dbReference type="RefSeq" id="WP_176907708.1">
    <property type="nucleotide sequence ID" value="NZ_JABKAU010000008.1"/>
</dbReference>
<evidence type="ECO:0008006" key="4">
    <source>
        <dbReference type="Google" id="ProtNLM"/>
    </source>
</evidence>
<accession>A0A7Y7PMY8</accession>
<protein>
    <recommendedName>
        <fullName evidence="4">Outer membrane protein assembly factor BamE</fullName>
    </recommendedName>
</protein>
<keyword evidence="3" id="KW-1185">Reference proteome</keyword>
<keyword evidence="1" id="KW-0472">Membrane</keyword>
<feature type="transmembrane region" description="Helical" evidence="1">
    <location>
        <begin position="47"/>
        <end position="73"/>
    </location>
</feature>
<reference evidence="2 3" key="1">
    <citation type="submission" date="2020-05" db="EMBL/GenBank/DDBJ databases">
        <title>Hymenobacter terrestris sp. nov. and Hymenobacter lapidiphilus sp. nov., isolated from regoliths in Antarctica.</title>
        <authorList>
            <person name="Sedlacek I."/>
            <person name="Pantucek R."/>
            <person name="Zeman M."/>
            <person name="Holochova P."/>
            <person name="Kralova S."/>
            <person name="Stankova E."/>
            <person name="Sedo O."/>
            <person name="Micenkova L."/>
            <person name="Svec P."/>
            <person name="Gupta V."/>
            <person name="Sood U."/>
            <person name="Korpole U.S."/>
            <person name="Lal R."/>
        </authorList>
    </citation>
    <scope>NUCLEOTIDE SEQUENCE [LARGE SCALE GENOMIC DNA]</scope>
    <source>
        <strain evidence="2 3">P5342</strain>
    </source>
</reference>
<sequence length="162" mass="18436">MTNFWPNLTFYLLVGLFCVLPVFVVAFKTIRAGLTRIRPQQPHPKRWAALTAIMATPLLCWAGIHAVLFYVYYYPHRSFDPSGWEVAPNKRYEMVDELQASRRLIGLDSTQVSALLGPAYHQDEASWSYNLGIRPGLGLSDGQVLVLEFSGDKVLRTRTYEN</sequence>
<keyword evidence="1" id="KW-1133">Transmembrane helix</keyword>
<gene>
    <name evidence="2" type="ORF">HW554_06175</name>
</gene>
<feature type="transmembrane region" description="Helical" evidence="1">
    <location>
        <begin position="6"/>
        <end position="27"/>
    </location>
</feature>